<dbReference type="EnsemblMetazoa" id="CapteT212256">
    <property type="protein sequence ID" value="CapteP212256"/>
    <property type="gene ID" value="CapteG212256"/>
</dbReference>
<reference evidence="2" key="3">
    <citation type="submission" date="2015-06" db="UniProtKB">
        <authorList>
            <consortium name="EnsemblMetazoa"/>
        </authorList>
    </citation>
    <scope>IDENTIFICATION</scope>
</reference>
<dbReference type="Proteomes" id="UP000014760">
    <property type="component" value="Unassembled WGS sequence"/>
</dbReference>
<gene>
    <name evidence="1" type="ORF">CAPTEDRAFT_212256</name>
</gene>
<dbReference type="EMBL" id="KB311491">
    <property type="protein sequence ID" value="ELT89183.1"/>
    <property type="molecule type" value="Genomic_DNA"/>
</dbReference>
<dbReference type="EMBL" id="AMQN01014986">
    <property type="status" value="NOT_ANNOTATED_CDS"/>
    <property type="molecule type" value="Genomic_DNA"/>
</dbReference>
<proteinExistence type="predicted"/>
<organism evidence="1">
    <name type="scientific">Capitella teleta</name>
    <name type="common">Polychaete worm</name>
    <dbReference type="NCBI Taxonomy" id="283909"/>
    <lineage>
        <taxon>Eukaryota</taxon>
        <taxon>Metazoa</taxon>
        <taxon>Spiralia</taxon>
        <taxon>Lophotrochozoa</taxon>
        <taxon>Annelida</taxon>
        <taxon>Polychaeta</taxon>
        <taxon>Sedentaria</taxon>
        <taxon>Scolecida</taxon>
        <taxon>Capitellidae</taxon>
        <taxon>Capitella</taxon>
    </lineage>
</organism>
<dbReference type="EMBL" id="AMQN01014987">
    <property type="status" value="NOT_ANNOTATED_CDS"/>
    <property type="molecule type" value="Genomic_DNA"/>
</dbReference>
<name>R7T705_CAPTE</name>
<accession>R7T705</accession>
<evidence type="ECO:0000313" key="1">
    <source>
        <dbReference type="EMBL" id="ELT89183.1"/>
    </source>
</evidence>
<dbReference type="EMBL" id="AMQN01014989">
    <property type="status" value="NOT_ANNOTATED_CDS"/>
    <property type="molecule type" value="Genomic_DNA"/>
</dbReference>
<dbReference type="AlphaFoldDB" id="R7T705"/>
<reference evidence="1 3" key="2">
    <citation type="journal article" date="2013" name="Nature">
        <title>Insights into bilaterian evolution from three spiralian genomes.</title>
        <authorList>
            <person name="Simakov O."/>
            <person name="Marletaz F."/>
            <person name="Cho S.J."/>
            <person name="Edsinger-Gonzales E."/>
            <person name="Havlak P."/>
            <person name="Hellsten U."/>
            <person name="Kuo D.H."/>
            <person name="Larsson T."/>
            <person name="Lv J."/>
            <person name="Arendt D."/>
            <person name="Savage R."/>
            <person name="Osoegawa K."/>
            <person name="de Jong P."/>
            <person name="Grimwood J."/>
            <person name="Chapman J.A."/>
            <person name="Shapiro H."/>
            <person name="Aerts A."/>
            <person name="Otillar R.P."/>
            <person name="Terry A.Y."/>
            <person name="Boore J.L."/>
            <person name="Grigoriev I.V."/>
            <person name="Lindberg D.R."/>
            <person name="Seaver E.C."/>
            <person name="Weisblat D.A."/>
            <person name="Putnam N.H."/>
            <person name="Rokhsar D.S."/>
        </authorList>
    </citation>
    <scope>NUCLEOTIDE SEQUENCE</scope>
    <source>
        <strain evidence="1 3">I ESC-2004</strain>
    </source>
</reference>
<dbReference type="HOGENOM" id="CLU_925151_0_0_1"/>
<dbReference type="EMBL" id="AMQN01014988">
    <property type="status" value="NOT_ANNOTATED_CDS"/>
    <property type="molecule type" value="Genomic_DNA"/>
</dbReference>
<keyword evidence="3" id="KW-1185">Reference proteome</keyword>
<protein>
    <submittedName>
        <fullName evidence="1 2">Uncharacterized protein</fullName>
    </submittedName>
</protein>
<evidence type="ECO:0000313" key="3">
    <source>
        <dbReference type="Proteomes" id="UP000014760"/>
    </source>
</evidence>
<sequence length="301" mass="33964">MHSENASQLRYAARSFKLHAAMDKLVRESLAYIDTRVFALKELTFVPKVGKTRQSCAGKRFAHTRQCIEDVVTTCPRAAGRLRRNWEPIIRRMDCYCWSDSAFVAECHDEFQCLQRELSGKLVQHCDQMHAFNMQQNTKGKCFFAQELIDCKVSLVGSSCGVSSGHMIYHMTNLLIQAQPSTLTCRIHLHQHYKDGSAKDSGQINEVERYQAVCCTAIESHYIITGINVYASLVNIFVIKLSFAQELIDCKVSLVGSSCGVSSGHMIYHMTNLLIQAQPSTLTCRIHLHQHYKGYTDTGST</sequence>
<reference evidence="3" key="1">
    <citation type="submission" date="2012-12" db="EMBL/GenBank/DDBJ databases">
        <authorList>
            <person name="Hellsten U."/>
            <person name="Grimwood J."/>
            <person name="Chapman J.A."/>
            <person name="Shapiro H."/>
            <person name="Aerts A."/>
            <person name="Otillar R.P."/>
            <person name="Terry A.Y."/>
            <person name="Boore J.L."/>
            <person name="Simakov O."/>
            <person name="Marletaz F."/>
            <person name="Cho S.-J."/>
            <person name="Edsinger-Gonzales E."/>
            <person name="Havlak P."/>
            <person name="Kuo D.-H."/>
            <person name="Larsson T."/>
            <person name="Lv J."/>
            <person name="Arendt D."/>
            <person name="Savage R."/>
            <person name="Osoegawa K."/>
            <person name="de Jong P."/>
            <person name="Lindberg D.R."/>
            <person name="Seaver E.C."/>
            <person name="Weisblat D.A."/>
            <person name="Putnam N.H."/>
            <person name="Grigoriev I.V."/>
            <person name="Rokhsar D.S."/>
        </authorList>
    </citation>
    <scope>NUCLEOTIDE SEQUENCE</scope>
    <source>
        <strain evidence="3">I ESC-2004</strain>
    </source>
</reference>
<evidence type="ECO:0000313" key="2">
    <source>
        <dbReference type="EnsemblMetazoa" id="CapteP212256"/>
    </source>
</evidence>